<keyword evidence="2" id="KW-1185">Reference proteome</keyword>
<protein>
    <submittedName>
        <fullName evidence="1">Uncharacterized protein, UPF0303 family</fullName>
    </submittedName>
</protein>
<proteinExistence type="predicted"/>
<dbReference type="Proteomes" id="UP000198506">
    <property type="component" value="Unassembled WGS sequence"/>
</dbReference>
<gene>
    <name evidence="1" type="ORF">SAMN04487783_1203</name>
</gene>
<dbReference type="PANTHER" id="PTHR28255">
    <property type="match status" value="1"/>
</dbReference>
<comment type="caution">
    <text evidence="1">The sequence shown here is derived from an EMBL/GenBank/DDBJ whole genome shotgun (WGS) entry which is preliminary data.</text>
</comment>
<sequence>MSMPPLGTPELFAQVQAEERELVFDAFTRDDAWMLGSRLRTAALERGLPIVIGIVFAGQRLFHTALEGATPDNDAWLERKTRATLQYHRSSLGVGEQFRARGGSFESDARLDPREIAGNGGVLPITVHGLGVVGAVGVSGLPQLEDHAFVVEQLRAHLRGL</sequence>
<dbReference type="PANTHER" id="PTHR28255:SF1">
    <property type="entry name" value="UPF0303 PROTEIN YBR137W"/>
    <property type="match status" value="1"/>
</dbReference>
<evidence type="ECO:0000313" key="1">
    <source>
        <dbReference type="EMBL" id="SFS09059.1"/>
    </source>
</evidence>
<accession>A0AA94KZB4</accession>
<reference evidence="1 2" key="1">
    <citation type="submission" date="2016-10" db="EMBL/GenBank/DDBJ databases">
        <authorList>
            <person name="Varghese N."/>
            <person name="Submissions S."/>
        </authorList>
    </citation>
    <scope>NUCLEOTIDE SEQUENCE [LARGE SCALE GENOMIC DNA]</scope>
    <source>
        <strain evidence="1 2">IAM 15147</strain>
    </source>
</reference>
<dbReference type="InterPro" id="IPR005624">
    <property type="entry name" value="PduO/GlcC-like"/>
</dbReference>
<dbReference type="Gene3D" id="3.30.450.150">
    <property type="entry name" value="Haem-degrading domain"/>
    <property type="match status" value="1"/>
</dbReference>
<dbReference type="Pfam" id="PF03928">
    <property type="entry name" value="HbpS-like"/>
    <property type="match status" value="1"/>
</dbReference>
<dbReference type="InterPro" id="IPR010371">
    <property type="entry name" value="YBR137W-like"/>
</dbReference>
<dbReference type="PIRSF" id="PIRSF008757">
    <property type="entry name" value="UCP008757"/>
    <property type="match status" value="1"/>
</dbReference>
<dbReference type="NCBIfam" id="NF002696">
    <property type="entry name" value="PRK02487.1-5"/>
    <property type="match status" value="1"/>
</dbReference>
<dbReference type="InterPro" id="IPR038084">
    <property type="entry name" value="PduO/GlcC-like_sf"/>
</dbReference>
<name>A0AA94KZB4_9MICO</name>
<evidence type="ECO:0000313" key="2">
    <source>
        <dbReference type="Proteomes" id="UP000198506"/>
    </source>
</evidence>
<dbReference type="EMBL" id="FOZN01000002">
    <property type="protein sequence ID" value="SFS09059.1"/>
    <property type="molecule type" value="Genomic_DNA"/>
</dbReference>
<organism evidence="1 2">
    <name type="scientific">Agrococcus baldri</name>
    <dbReference type="NCBI Taxonomy" id="153730"/>
    <lineage>
        <taxon>Bacteria</taxon>
        <taxon>Bacillati</taxon>
        <taxon>Actinomycetota</taxon>
        <taxon>Actinomycetes</taxon>
        <taxon>Micrococcales</taxon>
        <taxon>Microbacteriaceae</taxon>
        <taxon>Agrococcus</taxon>
    </lineage>
</organism>
<dbReference type="SUPFAM" id="SSF143744">
    <property type="entry name" value="GlcG-like"/>
    <property type="match status" value="1"/>
</dbReference>
<dbReference type="AlphaFoldDB" id="A0AA94KZB4"/>